<dbReference type="Proteomes" id="UP000838756">
    <property type="component" value="Unassembled WGS sequence"/>
</dbReference>
<evidence type="ECO:0000256" key="5">
    <source>
        <dbReference type="ARBA" id="ARBA00022859"/>
    </source>
</evidence>
<evidence type="ECO:0000313" key="13">
    <source>
        <dbReference type="Proteomes" id="UP000838756"/>
    </source>
</evidence>
<sequence>MILVFCIALGVVQWCYAEAACGVVSKKKWDGMKPLHVEYLPRPVDIVIIQHTATPGCSADNECEELIRNIQENHMEQQKFWDIGMSFVVGGNAKVYEGSGWLHVGAHTYGYNRRSIGISFLGNYNNDEPTPEQLEAVKNLIKCGVEQGHLSPDYHLLGHKQLISTESPGRKLYREIRTWPHFLEDASAIMNKS</sequence>
<protein>
    <recommendedName>
        <fullName evidence="7">Peptidoglycan-recognition protein</fullName>
    </recommendedName>
</protein>
<feature type="domain" description="Peptidoglycan recognition protein family" evidence="11">
    <location>
        <begin position="21"/>
        <end position="163"/>
    </location>
</feature>
<keyword evidence="5 7" id="KW-0391">Immunity</keyword>
<evidence type="ECO:0000256" key="2">
    <source>
        <dbReference type="ARBA" id="ARBA00011245"/>
    </source>
</evidence>
<evidence type="ECO:0000256" key="3">
    <source>
        <dbReference type="ARBA" id="ARBA00022588"/>
    </source>
</evidence>
<evidence type="ECO:0000313" key="12">
    <source>
        <dbReference type="EMBL" id="CAH2209431.1"/>
    </source>
</evidence>
<dbReference type="FunFam" id="3.40.80.10:FF:000001">
    <property type="entry name" value="Peptidoglycan recognition protein 1"/>
    <property type="match status" value="1"/>
</dbReference>
<dbReference type="InterPro" id="IPR015510">
    <property type="entry name" value="PGRP"/>
</dbReference>
<evidence type="ECO:0000259" key="10">
    <source>
        <dbReference type="SMART" id="SM00644"/>
    </source>
</evidence>
<keyword evidence="4 9" id="KW-0732">Signal</keyword>
<dbReference type="SMART" id="SM00644">
    <property type="entry name" value="Ami_2"/>
    <property type="match status" value="1"/>
</dbReference>
<organism evidence="12 13">
    <name type="scientific">Pararge aegeria aegeria</name>
    <dbReference type="NCBI Taxonomy" id="348720"/>
    <lineage>
        <taxon>Eukaryota</taxon>
        <taxon>Metazoa</taxon>
        <taxon>Ecdysozoa</taxon>
        <taxon>Arthropoda</taxon>
        <taxon>Hexapoda</taxon>
        <taxon>Insecta</taxon>
        <taxon>Pterygota</taxon>
        <taxon>Neoptera</taxon>
        <taxon>Endopterygota</taxon>
        <taxon>Lepidoptera</taxon>
        <taxon>Glossata</taxon>
        <taxon>Ditrysia</taxon>
        <taxon>Papilionoidea</taxon>
        <taxon>Nymphalidae</taxon>
        <taxon>Satyrinae</taxon>
        <taxon>Satyrini</taxon>
        <taxon>Parargina</taxon>
        <taxon>Pararge</taxon>
    </lineage>
</organism>
<proteinExistence type="inferred from homology"/>
<dbReference type="SMART" id="SM00701">
    <property type="entry name" value="PGRP"/>
    <property type="match status" value="1"/>
</dbReference>
<dbReference type="AlphaFoldDB" id="A0A8S4QH86"/>
<evidence type="ECO:0000259" key="11">
    <source>
        <dbReference type="SMART" id="SM00701"/>
    </source>
</evidence>
<dbReference type="GO" id="GO:0008745">
    <property type="term" value="F:N-acetylmuramoyl-L-alanine amidase activity"/>
    <property type="evidence" value="ECO:0007669"/>
    <property type="project" value="InterPro"/>
</dbReference>
<dbReference type="GO" id="GO:0042834">
    <property type="term" value="F:peptidoglycan binding"/>
    <property type="evidence" value="ECO:0007669"/>
    <property type="project" value="InterPro"/>
</dbReference>
<dbReference type="InterPro" id="IPR036505">
    <property type="entry name" value="Amidase/PGRP_sf"/>
</dbReference>
<dbReference type="EMBL" id="CAKXAJ010005892">
    <property type="protein sequence ID" value="CAH2209431.1"/>
    <property type="molecule type" value="Genomic_DNA"/>
</dbReference>
<feature type="disulfide bond" evidence="8">
    <location>
        <begin position="21"/>
        <end position="143"/>
    </location>
</feature>
<feature type="signal peptide" evidence="9">
    <location>
        <begin position="1"/>
        <end position="17"/>
    </location>
</feature>
<reference evidence="12" key="1">
    <citation type="submission" date="2022-03" db="EMBL/GenBank/DDBJ databases">
        <authorList>
            <person name="Lindestad O."/>
        </authorList>
    </citation>
    <scope>NUCLEOTIDE SEQUENCE</scope>
</reference>
<evidence type="ECO:0000256" key="9">
    <source>
        <dbReference type="SAM" id="SignalP"/>
    </source>
</evidence>
<dbReference type="InterPro" id="IPR006619">
    <property type="entry name" value="PGRP_domain_met/bac"/>
</dbReference>
<comment type="caution">
    <text evidence="12">The sequence shown here is derived from an EMBL/GenBank/DDBJ whole genome shotgun (WGS) entry which is preliminary data.</text>
</comment>
<feature type="chain" id="PRO_5035863935" description="Peptidoglycan-recognition protein" evidence="9">
    <location>
        <begin position="18"/>
        <end position="193"/>
    </location>
</feature>
<evidence type="ECO:0000256" key="6">
    <source>
        <dbReference type="ARBA" id="ARBA00023157"/>
    </source>
</evidence>
<dbReference type="PANTHER" id="PTHR11022:SF74">
    <property type="entry name" value="PEPTIDOGLYCAN-RECOGNITION PROTEIN SA"/>
    <property type="match status" value="1"/>
</dbReference>
<dbReference type="GO" id="GO:0009253">
    <property type="term" value="P:peptidoglycan catabolic process"/>
    <property type="evidence" value="ECO:0007669"/>
    <property type="project" value="InterPro"/>
</dbReference>
<feature type="domain" description="N-acetylmuramoyl-L-alanine amidase" evidence="10">
    <location>
        <begin position="32"/>
        <end position="169"/>
    </location>
</feature>
<dbReference type="GO" id="GO:0045087">
    <property type="term" value="P:innate immune response"/>
    <property type="evidence" value="ECO:0007669"/>
    <property type="project" value="UniProtKB-KW"/>
</dbReference>
<name>A0A8S4QH86_9NEOP</name>
<dbReference type="Pfam" id="PF01510">
    <property type="entry name" value="Amidase_2"/>
    <property type="match status" value="1"/>
</dbReference>
<dbReference type="PIRSF" id="PIRSF037945">
    <property type="entry name" value="PGRPs"/>
    <property type="match status" value="1"/>
</dbReference>
<comment type="similarity">
    <text evidence="1 7">Belongs to the N-acetylmuramoyl-L-alanine amidase 2 family.</text>
</comment>
<evidence type="ECO:0000256" key="4">
    <source>
        <dbReference type="ARBA" id="ARBA00022729"/>
    </source>
</evidence>
<evidence type="ECO:0000256" key="1">
    <source>
        <dbReference type="ARBA" id="ARBA00007553"/>
    </source>
</evidence>
<evidence type="ECO:0000256" key="8">
    <source>
        <dbReference type="PIRSR" id="PIRSR037945-1"/>
    </source>
</evidence>
<keyword evidence="13" id="KW-1185">Reference proteome</keyword>
<evidence type="ECO:0000256" key="7">
    <source>
        <dbReference type="PIRNR" id="PIRNR037945"/>
    </source>
</evidence>
<dbReference type="SUPFAM" id="SSF55846">
    <property type="entry name" value="N-acetylmuramoyl-L-alanine amidase-like"/>
    <property type="match status" value="1"/>
</dbReference>
<gene>
    <name evidence="12" type="primary">jg23249</name>
    <name evidence="12" type="ORF">PAEG_LOCUS1830</name>
</gene>
<feature type="disulfide bond" evidence="8">
    <location>
        <begin position="57"/>
        <end position="63"/>
    </location>
</feature>
<dbReference type="InterPro" id="IPR017331">
    <property type="entry name" value="Peptidoglycan_recognition"/>
</dbReference>
<keyword evidence="6 8" id="KW-1015">Disulfide bond</keyword>
<accession>A0A8S4QH86</accession>
<dbReference type="Gene3D" id="3.40.80.10">
    <property type="entry name" value="Peptidoglycan recognition protein-like"/>
    <property type="match status" value="1"/>
</dbReference>
<dbReference type="CDD" id="cd06583">
    <property type="entry name" value="PGRP"/>
    <property type="match status" value="1"/>
</dbReference>
<dbReference type="PANTHER" id="PTHR11022">
    <property type="entry name" value="PEPTIDOGLYCAN RECOGNITION PROTEIN"/>
    <property type="match status" value="1"/>
</dbReference>
<dbReference type="OrthoDB" id="10001926at2759"/>
<keyword evidence="3 7" id="KW-0399">Innate immunity</keyword>
<dbReference type="GO" id="GO:0008270">
    <property type="term" value="F:zinc ion binding"/>
    <property type="evidence" value="ECO:0007669"/>
    <property type="project" value="InterPro"/>
</dbReference>
<dbReference type="InterPro" id="IPR002502">
    <property type="entry name" value="Amidase_domain"/>
</dbReference>
<comment type="subunit">
    <text evidence="2">Monomer.</text>
</comment>